<dbReference type="InterPro" id="IPR011990">
    <property type="entry name" value="TPR-like_helical_dom_sf"/>
</dbReference>
<dbReference type="PROSITE" id="PS50005">
    <property type="entry name" value="TPR"/>
    <property type="match status" value="1"/>
</dbReference>
<organism evidence="3 4">
    <name type="scientific">Thermanaerovibrio acidaminovorans (strain ATCC 49978 / DSM 6589 / Su883)</name>
    <name type="common">Selenomonas acidaminovorans</name>
    <dbReference type="NCBI Taxonomy" id="525903"/>
    <lineage>
        <taxon>Bacteria</taxon>
        <taxon>Thermotogati</taxon>
        <taxon>Synergistota</taxon>
        <taxon>Synergistia</taxon>
        <taxon>Synergistales</taxon>
        <taxon>Synergistaceae</taxon>
        <taxon>Thermanaerovibrio</taxon>
    </lineage>
</organism>
<evidence type="ECO:0000259" key="2">
    <source>
        <dbReference type="SMART" id="SM01043"/>
    </source>
</evidence>
<dbReference type="SMART" id="SM01043">
    <property type="entry name" value="BTAD"/>
    <property type="match status" value="1"/>
</dbReference>
<accession>D1B770</accession>
<keyword evidence="1" id="KW-0802">TPR repeat</keyword>
<keyword evidence="4" id="KW-1185">Reference proteome</keyword>
<dbReference type="EMBL" id="CP001818">
    <property type="protein sequence ID" value="ACZ19861.1"/>
    <property type="molecule type" value="Genomic_DNA"/>
</dbReference>
<gene>
    <name evidence="3" type="ordered locus">Taci_1647</name>
</gene>
<evidence type="ECO:0000313" key="3">
    <source>
        <dbReference type="EMBL" id="ACZ19861.1"/>
    </source>
</evidence>
<dbReference type="InterPro" id="IPR051677">
    <property type="entry name" value="AfsR-DnrI-RedD_regulator"/>
</dbReference>
<dbReference type="SUPFAM" id="SSF48452">
    <property type="entry name" value="TPR-like"/>
    <property type="match status" value="1"/>
</dbReference>
<sequence length="549" mass="61250">MLKVNLAGPPHLELNGERVRFPFRKLEAMAYMLFDQGSMLRDRLCHLLWEDKPQASARKNLRNAVYVLRRILPQELVELDRDVVVLDPSGVELDLDLFDRFDRISDDDRDGLGREFLEGFELEGAPAFGEWLRERRREHARRFVSAARDLGEHLLGQGDFGGATRWFERAFQMDPLDEASARRLMELYHRSGWSAGPAEVFETLRSRLEGEYGLSPSAETVELYERIRSSRPTVRDFHAIAPMTPGGSPRRASGAYRPDLVWAVTGPSALDAAREELGGSDDPYVSFHYPSPSCHPLVSALRALKVDVRSLSSMDRAEEALVEAAGRLDARLLVHLRGPLGDPEAELLGRIVQARRLSRLGLLIASPLPEWLGGLEVDGPVEAHGMDPGVPTDPCSVMAAIAPEGATGEEMQSVPLGGELISQGDPMGRVWFAPRDARLRDRILAAAPEGLVSHLSRRALKVWLGRALLDHLDWAAWRMGAFHLGLAGDEEARMYCWAMEVRARLAMASRLSGCEVLLRPPSREEVEMAKEHLSRGGEVLLRIRRLVLD</sequence>
<dbReference type="STRING" id="525903.Taci_1647"/>
<dbReference type="KEGG" id="tai:Taci_1647"/>
<dbReference type="AlphaFoldDB" id="D1B770"/>
<dbReference type="InterPro" id="IPR005158">
    <property type="entry name" value="BTAD"/>
</dbReference>
<dbReference type="HOGENOM" id="CLU_495999_0_0_0"/>
<feature type="repeat" description="TPR" evidence="1">
    <location>
        <begin position="144"/>
        <end position="177"/>
    </location>
</feature>
<dbReference type="Proteomes" id="UP000002030">
    <property type="component" value="Chromosome"/>
</dbReference>
<reference evidence="3 4" key="1">
    <citation type="journal article" date="2009" name="Stand. Genomic Sci.">
        <title>Complete genome sequence of Thermanaerovibrio acidaminovorans type strain (Su883).</title>
        <authorList>
            <person name="Chovatia M."/>
            <person name="Sikorski J."/>
            <person name="Schroder M."/>
            <person name="Lapidus A."/>
            <person name="Nolan M."/>
            <person name="Tice H."/>
            <person name="Glavina Del Rio T."/>
            <person name="Copeland A."/>
            <person name="Cheng J.F."/>
            <person name="Lucas S."/>
            <person name="Chen F."/>
            <person name="Bruce D."/>
            <person name="Goodwin L."/>
            <person name="Pitluck S."/>
            <person name="Ivanova N."/>
            <person name="Mavromatis K."/>
            <person name="Ovchinnikova G."/>
            <person name="Pati A."/>
            <person name="Chen A."/>
            <person name="Palaniappan K."/>
            <person name="Land M."/>
            <person name="Hauser L."/>
            <person name="Chang Y.J."/>
            <person name="Jeffries C.D."/>
            <person name="Chain P."/>
            <person name="Saunders E."/>
            <person name="Detter J.C."/>
            <person name="Brettin T."/>
            <person name="Rohde M."/>
            <person name="Goker M."/>
            <person name="Spring S."/>
            <person name="Bristow J."/>
            <person name="Markowitz V."/>
            <person name="Hugenholtz P."/>
            <person name="Kyrpides N.C."/>
            <person name="Klenk H.P."/>
            <person name="Eisen J.A."/>
        </authorList>
    </citation>
    <scope>NUCLEOTIDE SEQUENCE [LARGE SCALE GENOMIC DNA]</scope>
    <source>
        <strain evidence="4">ATCC 49978 / DSM 6589 / Su883</strain>
    </source>
</reference>
<evidence type="ECO:0000256" key="1">
    <source>
        <dbReference type="PROSITE-ProRule" id="PRU00339"/>
    </source>
</evidence>
<dbReference type="EnsemblBacteria" id="ACZ19861">
    <property type="protein sequence ID" value="ACZ19861"/>
    <property type="gene ID" value="Taci_1647"/>
</dbReference>
<dbReference type="PANTHER" id="PTHR35807">
    <property type="entry name" value="TRANSCRIPTIONAL REGULATOR REDD-RELATED"/>
    <property type="match status" value="1"/>
</dbReference>
<name>D1B770_THEAS</name>
<dbReference type="InterPro" id="IPR036388">
    <property type="entry name" value="WH-like_DNA-bd_sf"/>
</dbReference>
<dbReference type="Pfam" id="PF03704">
    <property type="entry name" value="BTAD"/>
    <property type="match status" value="1"/>
</dbReference>
<protein>
    <submittedName>
        <fullName evidence="3">Transcriptional regulator, SARP family</fullName>
    </submittedName>
</protein>
<dbReference type="Gene3D" id="1.10.10.10">
    <property type="entry name" value="Winged helix-like DNA-binding domain superfamily/Winged helix DNA-binding domain"/>
    <property type="match status" value="1"/>
</dbReference>
<dbReference type="RefSeq" id="WP_012870370.1">
    <property type="nucleotide sequence ID" value="NC_013522.1"/>
</dbReference>
<dbReference type="InterPro" id="IPR019734">
    <property type="entry name" value="TPR_rpt"/>
</dbReference>
<evidence type="ECO:0000313" key="4">
    <source>
        <dbReference type="Proteomes" id="UP000002030"/>
    </source>
</evidence>
<dbReference type="OrthoDB" id="9758570at2"/>
<dbReference type="eggNOG" id="COG3629">
    <property type="taxonomic scope" value="Bacteria"/>
</dbReference>
<feature type="domain" description="Bacterial transcriptional activator" evidence="2">
    <location>
        <begin position="93"/>
        <end position="228"/>
    </location>
</feature>
<proteinExistence type="predicted"/>
<dbReference type="Gene3D" id="1.25.40.10">
    <property type="entry name" value="Tetratricopeptide repeat domain"/>
    <property type="match status" value="1"/>
</dbReference>